<evidence type="ECO:0000313" key="1">
    <source>
        <dbReference type="EMBL" id="KPQ33260.1"/>
    </source>
</evidence>
<accession>A0A0P7ZSS4</accession>
<organism evidence="1 2">
    <name type="scientific">Phormidesmis priestleyi Ana</name>
    <dbReference type="NCBI Taxonomy" id="1666911"/>
    <lineage>
        <taxon>Bacteria</taxon>
        <taxon>Bacillati</taxon>
        <taxon>Cyanobacteriota</taxon>
        <taxon>Cyanophyceae</taxon>
        <taxon>Leptolyngbyales</taxon>
        <taxon>Leptolyngbyaceae</taxon>
        <taxon>Phormidesmis</taxon>
    </lineage>
</organism>
<gene>
    <name evidence="1" type="ORF">HLUCCA11_19085</name>
</gene>
<dbReference type="EMBL" id="LJZR01000035">
    <property type="protein sequence ID" value="KPQ33260.1"/>
    <property type="molecule type" value="Genomic_DNA"/>
</dbReference>
<dbReference type="InterPro" id="IPR029024">
    <property type="entry name" value="TerB-like"/>
</dbReference>
<sequence length="159" mass="17716">MNVQPPLISPRQMNLLRVVLSMAWADESLEQKEVETMVNRFSQLFATSPAKQSYLQQQLQEYFVQNVPLEEAAAKLTTDAEKEVALRLSYEVINASARTPDEALVNPAEQEAYQKLVSLLALPEATVSRAEQEATAALSQGGNNIIDMLAFQLRDHLAK</sequence>
<dbReference type="AlphaFoldDB" id="A0A0P7ZSS4"/>
<comment type="caution">
    <text evidence="1">The sequence shown here is derived from an EMBL/GenBank/DDBJ whole genome shotgun (WGS) entry which is preliminary data.</text>
</comment>
<evidence type="ECO:0000313" key="2">
    <source>
        <dbReference type="Proteomes" id="UP000050465"/>
    </source>
</evidence>
<proteinExistence type="predicted"/>
<dbReference type="SUPFAM" id="SSF158682">
    <property type="entry name" value="TerB-like"/>
    <property type="match status" value="1"/>
</dbReference>
<protein>
    <submittedName>
        <fullName evidence="1">Tellurite resistance protein TerB</fullName>
    </submittedName>
</protein>
<dbReference type="Gene3D" id="1.10.3680.10">
    <property type="entry name" value="TerB-like"/>
    <property type="match status" value="1"/>
</dbReference>
<reference evidence="1 2" key="1">
    <citation type="submission" date="2015-09" db="EMBL/GenBank/DDBJ databases">
        <title>Identification and resolution of microdiversity through metagenomic sequencing of parallel consortia.</title>
        <authorList>
            <person name="Nelson W.C."/>
            <person name="Romine M.F."/>
            <person name="Lindemann S.R."/>
        </authorList>
    </citation>
    <scope>NUCLEOTIDE SEQUENCE [LARGE SCALE GENOMIC DNA]</scope>
    <source>
        <strain evidence="1">Ana</strain>
    </source>
</reference>
<dbReference type="Proteomes" id="UP000050465">
    <property type="component" value="Unassembled WGS sequence"/>
</dbReference>
<name>A0A0P7ZSS4_9CYAN</name>
<dbReference type="CDD" id="cd07177">
    <property type="entry name" value="terB_like"/>
    <property type="match status" value="1"/>
</dbReference>